<dbReference type="Proteomes" id="UP000537890">
    <property type="component" value="Unassembled WGS sequence"/>
</dbReference>
<evidence type="ECO:0008006" key="3">
    <source>
        <dbReference type="Google" id="ProtNLM"/>
    </source>
</evidence>
<sequence length="56" mass="6319">MGCLIAPMEPVALADAIQKISGRHKEMGQNAREKAETVFSEEIFYQQLLGQLERLE</sequence>
<gene>
    <name evidence="1" type="ORF">H0A75_08315</name>
</gene>
<dbReference type="AlphaFoldDB" id="A0A7Z0MPK9"/>
<organism evidence="1 2">
    <name type="scientific">Candidatus Methanofishera endochildressiae</name>
    <dbReference type="NCBI Taxonomy" id="2738884"/>
    <lineage>
        <taxon>Bacteria</taxon>
        <taxon>Pseudomonadati</taxon>
        <taxon>Pseudomonadota</taxon>
        <taxon>Gammaproteobacteria</taxon>
        <taxon>Candidatus Methanofishera</taxon>
    </lineage>
</organism>
<protein>
    <recommendedName>
        <fullName evidence="3">Glycosyltransferase</fullName>
    </recommendedName>
</protein>
<accession>A0A7Z0MPK9</accession>
<dbReference type="EMBL" id="JACCHS010000177">
    <property type="protein sequence ID" value="NYT47551.1"/>
    <property type="molecule type" value="Genomic_DNA"/>
</dbReference>
<evidence type="ECO:0000313" key="1">
    <source>
        <dbReference type="EMBL" id="NYT47551.1"/>
    </source>
</evidence>
<evidence type="ECO:0000313" key="2">
    <source>
        <dbReference type="Proteomes" id="UP000537890"/>
    </source>
</evidence>
<dbReference type="SUPFAM" id="SSF53756">
    <property type="entry name" value="UDP-Glycosyltransferase/glycogen phosphorylase"/>
    <property type="match status" value="1"/>
</dbReference>
<reference evidence="1 2" key="1">
    <citation type="submission" date="2020-05" db="EMBL/GenBank/DDBJ databases">
        <title>Horizontal transmission and recombination maintain forever young bacterial symbiont genomes.</title>
        <authorList>
            <person name="Russell S.L."/>
            <person name="Pepper-Tunick E."/>
            <person name="Svedberg J."/>
            <person name="Byrne A."/>
            <person name="Ruelas Castillo J."/>
            <person name="Vollmers C."/>
            <person name="Beinart R.A."/>
            <person name="Corbett-Detig R."/>
        </authorList>
    </citation>
    <scope>NUCLEOTIDE SEQUENCE [LARGE SCALE GENOMIC DNA]</scope>
    <source>
        <strain evidence="1">4727-3</strain>
    </source>
</reference>
<name>A0A7Z0MPK9_9GAMM</name>
<proteinExistence type="predicted"/>
<comment type="caution">
    <text evidence="1">The sequence shown here is derived from an EMBL/GenBank/DDBJ whole genome shotgun (WGS) entry which is preliminary data.</text>
</comment>